<protein>
    <submittedName>
        <fullName evidence="1">Uncharacterized protein</fullName>
    </submittedName>
</protein>
<reference evidence="1 2" key="1">
    <citation type="journal article" date="2018" name="Nat. Biotechnol.">
        <title>A standardized bacterial taxonomy based on genome phylogeny substantially revises the tree of life.</title>
        <authorList>
            <person name="Parks D.H."/>
            <person name="Chuvochina M."/>
            <person name="Waite D.W."/>
            <person name="Rinke C."/>
            <person name="Skarshewski A."/>
            <person name="Chaumeil P.A."/>
            <person name="Hugenholtz P."/>
        </authorList>
    </citation>
    <scope>NUCLEOTIDE SEQUENCE [LARGE SCALE GENOMIC DNA]</scope>
    <source>
        <strain evidence="1">UBA9851</strain>
    </source>
</reference>
<dbReference type="EMBL" id="DMDD01000139">
    <property type="protein sequence ID" value="HAF72521.1"/>
    <property type="molecule type" value="Genomic_DNA"/>
</dbReference>
<sequence>MNRTADTACARPACRRHASAIPGHQGLCHEHAKAAGLFTKSPDTLLDATPLREHINQCLDQGASMMGIAKACGSRQSVVWRISVGETPTVTKTVYRRLIAATPAMTLMRPQVGTVRRLQALRAQGWSGKALCAALHISPQTLWQLTVNIEDGRTVNPELEARVRDFAADHPEVVGPPSSWAKKHNWLTLYAWDNIDDPNECPNRGLPRKPRSIPADHPAWDRILSRTNDQLMAATGMSRDSAMKLRTRAIEGRVSGRRFEDICAALNIDPDADHYDRPDGEQAAA</sequence>
<evidence type="ECO:0000313" key="2">
    <source>
        <dbReference type="Proteomes" id="UP000260925"/>
    </source>
</evidence>
<dbReference type="AlphaFoldDB" id="A0A3B9QU43"/>
<comment type="caution">
    <text evidence="1">The sequence shown here is derived from an EMBL/GenBank/DDBJ whole genome shotgun (WGS) entry which is preliminary data.</text>
</comment>
<gene>
    <name evidence="1" type="ORF">DCL06_06200</name>
</gene>
<accession>A0A3B9QU43</accession>
<evidence type="ECO:0000313" key="1">
    <source>
        <dbReference type="EMBL" id="HAF72521.1"/>
    </source>
</evidence>
<name>A0A3B9QU43_9CORY</name>
<organism evidence="1 2">
    <name type="scientific">Corynebacterium variabile</name>
    <dbReference type="NCBI Taxonomy" id="1727"/>
    <lineage>
        <taxon>Bacteria</taxon>
        <taxon>Bacillati</taxon>
        <taxon>Actinomycetota</taxon>
        <taxon>Actinomycetes</taxon>
        <taxon>Mycobacteriales</taxon>
        <taxon>Corynebacteriaceae</taxon>
        <taxon>Corynebacterium</taxon>
    </lineage>
</organism>
<proteinExistence type="predicted"/>
<dbReference type="Proteomes" id="UP000260925">
    <property type="component" value="Unassembled WGS sequence"/>
</dbReference>